<dbReference type="InterPro" id="IPR001851">
    <property type="entry name" value="ABC_transp_permease"/>
</dbReference>
<feature type="transmembrane region" description="Helical" evidence="6">
    <location>
        <begin position="221"/>
        <end position="244"/>
    </location>
</feature>
<dbReference type="EMBL" id="RDRB01000010">
    <property type="protein sequence ID" value="ROT98110.1"/>
    <property type="molecule type" value="Genomic_DNA"/>
</dbReference>
<evidence type="ECO:0000256" key="2">
    <source>
        <dbReference type="ARBA" id="ARBA00022475"/>
    </source>
</evidence>
<sequence>MSETTPSSRPRDGAGTRSRQQIFSALIGRTGVLAALILLIIVSSFLNDRFLSVPNLMNVLRQVSIVGILAVGMTFVILTKGIDLSVGSILGVSVVLFAGILETQSMAVAIPLGILAAMALGLVNGLGVAFAGIPPFIMTLGMLSFARGLAFIYTGGTPIPILDEAFFNLGNGYTFGVPNPTLILLGTLLVSGFVLTQTPFGRSVYAIGSNEDAARLSGVPVGLYTTIVYVISGGVAGISGLVYASQLSVGTPIAGQAYELDAIAAVVVGGTSLFGGKGSVTGTLIGTLIIGVLANILNLTGVDPFVQQLFKGALIVVAVFIMARSSRA</sequence>
<feature type="transmembrane region" description="Helical" evidence="6">
    <location>
        <begin position="256"/>
        <end position="274"/>
    </location>
</feature>
<name>A0A3N2QSG8_9RHOB</name>
<dbReference type="GO" id="GO:0005886">
    <property type="term" value="C:plasma membrane"/>
    <property type="evidence" value="ECO:0007669"/>
    <property type="project" value="UniProtKB-SubCell"/>
</dbReference>
<feature type="transmembrane region" description="Helical" evidence="6">
    <location>
        <begin position="107"/>
        <end position="133"/>
    </location>
</feature>
<keyword evidence="4 6" id="KW-1133">Transmembrane helix</keyword>
<dbReference type="RefSeq" id="WP_123643650.1">
    <property type="nucleotide sequence ID" value="NZ_ML119090.1"/>
</dbReference>
<comment type="subcellular location">
    <subcellularLocation>
        <location evidence="1">Cell membrane</location>
        <topology evidence="1">Multi-pass membrane protein</topology>
    </subcellularLocation>
</comment>
<feature type="transmembrane region" description="Helical" evidence="6">
    <location>
        <begin position="182"/>
        <end position="200"/>
    </location>
</feature>
<comment type="caution">
    <text evidence="7">The sequence shown here is derived from an EMBL/GenBank/DDBJ whole genome shotgun (WGS) entry which is preliminary data.</text>
</comment>
<gene>
    <name evidence="7" type="ORF">EAT49_17760</name>
</gene>
<keyword evidence="8" id="KW-1185">Reference proteome</keyword>
<dbReference type="OrthoDB" id="7284468at2"/>
<feature type="transmembrane region" description="Helical" evidence="6">
    <location>
        <begin position="305"/>
        <end position="323"/>
    </location>
</feature>
<accession>A0A3N2QSG8</accession>
<proteinExistence type="predicted"/>
<dbReference type="GO" id="GO:0022857">
    <property type="term" value="F:transmembrane transporter activity"/>
    <property type="evidence" value="ECO:0007669"/>
    <property type="project" value="InterPro"/>
</dbReference>
<evidence type="ECO:0000313" key="8">
    <source>
        <dbReference type="Proteomes" id="UP000268016"/>
    </source>
</evidence>
<evidence type="ECO:0000256" key="4">
    <source>
        <dbReference type="ARBA" id="ARBA00022989"/>
    </source>
</evidence>
<organism evidence="7 8">
    <name type="scientific">Histidinibacterium lentulum</name>
    <dbReference type="NCBI Taxonomy" id="2480588"/>
    <lineage>
        <taxon>Bacteria</taxon>
        <taxon>Pseudomonadati</taxon>
        <taxon>Pseudomonadota</taxon>
        <taxon>Alphaproteobacteria</taxon>
        <taxon>Rhodobacterales</taxon>
        <taxon>Paracoccaceae</taxon>
        <taxon>Histidinibacterium</taxon>
    </lineage>
</organism>
<evidence type="ECO:0000256" key="6">
    <source>
        <dbReference type="SAM" id="Phobius"/>
    </source>
</evidence>
<feature type="transmembrane region" description="Helical" evidence="6">
    <location>
        <begin position="84"/>
        <end position="101"/>
    </location>
</feature>
<keyword evidence="5 6" id="KW-0472">Membrane</keyword>
<evidence type="ECO:0000313" key="7">
    <source>
        <dbReference type="EMBL" id="ROT98110.1"/>
    </source>
</evidence>
<dbReference type="AlphaFoldDB" id="A0A3N2QSG8"/>
<dbReference type="Proteomes" id="UP000268016">
    <property type="component" value="Unassembled WGS sequence"/>
</dbReference>
<dbReference type="PANTHER" id="PTHR32196">
    <property type="entry name" value="ABC TRANSPORTER PERMEASE PROTEIN YPHD-RELATED-RELATED"/>
    <property type="match status" value="1"/>
</dbReference>
<evidence type="ECO:0000256" key="1">
    <source>
        <dbReference type="ARBA" id="ARBA00004651"/>
    </source>
</evidence>
<dbReference type="CDD" id="cd06579">
    <property type="entry name" value="TM_PBP1_transp_AraH_like"/>
    <property type="match status" value="1"/>
</dbReference>
<evidence type="ECO:0000256" key="5">
    <source>
        <dbReference type="ARBA" id="ARBA00023136"/>
    </source>
</evidence>
<keyword evidence="3 6" id="KW-0812">Transmembrane</keyword>
<reference evidence="7 8" key="1">
    <citation type="submission" date="2018-10" db="EMBL/GenBank/DDBJ databases">
        <title>Histidinibacterium lentulum gen. nov., sp. nov., a marine bacterium from the culture broth of Picochlorum sp. 122.</title>
        <authorList>
            <person name="Wang G."/>
        </authorList>
    </citation>
    <scope>NUCLEOTIDE SEQUENCE [LARGE SCALE GENOMIC DNA]</scope>
    <source>
        <strain evidence="7 8">B17</strain>
    </source>
</reference>
<feature type="transmembrane region" description="Helical" evidence="6">
    <location>
        <begin position="26"/>
        <end position="47"/>
    </location>
</feature>
<feature type="transmembrane region" description="Helical" evidence="6">
    <location>
        <begin position="145"/>
        <end position="162"/>
    </location>
</feature>
<keyword evidence="2" id="KW-1003">Cell membrane</keyword>
<dbReference type="PANTHER" id="PTHR32196:SF72">
    <property type="entry name" value="RIBOSE IMPORT PERMEASE PROTEIN RBSC"/>
    <property type="match status" value="1"/>
</dbReference>
<feature type="transmembrane region" description="Helical" evidence="6">
    <location>
        <begin position="59"/>
        <end position="77"/>
    </location>
</feature>
<evidence type="ECO:0000256" key="3">
    <source>
        <dbReference type="ARBA" id="ARBA00022692"/>
    </source>
</evidence>
<protein>
    <submittedName>
        <fullName evidence="7">ABC transporter permease</fullName>
    </submittedName>
</protein>
<feature type="transmembrane region" description="Helical" evidence="6">
    <location>
        <begin position="281"/>
        <end position="299"/>
    </location>
</feature>
<dbReference type="Pfam" id="PF02653">
    <property type="entry name" value="BPD_transp_2"/>
    <property type="match status" value="1"/>
</dbReference>